<dbReference type="Proteomes" id="UP001165678">
    <property type="component" value="Unassembled WGS sequence"/>
</dbReference>
<name>A0AA42CV67_9GAMM</name>
<dbReference type="EMBL" id="JAPIVE010000004">
    <property type="protein sequence ID" value="MCX2525382.1"/>
    <property type="molecule type" value="Genomic_DNA"/>
</dbReference>
<feature type="domain" description="GST C-terminal" evidence="4">
    <location>
        <begin position="97"/>
        <end position="238"/>
    </location>
</feature>
<dbReference type="PROSITE" id="PS50405">
    <property type="entry name" value="GST_CTER"/>
    <property type="match status" value="1"/>
</dbReference>
<proteinExistence type="predicted"/>
<keyword evidence="6" id="KW-1185">Reference proteome</keyword>
<evidence type="ECO:0000313" key="5">
    <source>
        <dbReference type="EMBL" id="MCX2525382.1"/>
    </source>
</evidence>
<dbReference type="RefSeq" id="WP_265896867.1">
    <property type="nucleotide sequence ID" value="NZ_JAPIVE010000004.1"/>
</dbReference>
<dbReference type="PANTHER" id="PTHR43917:SF8">
    <property type="entry name" value="GH16740P-RELATED"/>
    <property type="match status" value="1"/>
</dbReference>
<dbReference type="InterPro" id="IPR004045">
    <property type="entry name" value="Glutathione_S-Trfase_N"/>
</dbReference>
<evidence type="ECO:0000256" key="1">
    <source>
        <dbReference type="ARBA" id="ARBA00004496"/>
    </source>
</evidence>
<dbReference type="InterPro" id="IPR051369">
    <property type="entry name" value="GST_Theta"/>
</dbReference>
<dbReference type="SFLD" id="SFLDG00358">
    <property type="entry name" value="Main_(cytGST)"/>
    <property type="match status" value="1"/>
</dbReference>
<reference evidence="5" key="1">
    <citation type="submission" date="2022-11" db="EMBL/GenBank/DDBJ databases">
        <title>Larsenimonas rhizosphaerae sp. nov., isolated from a tidal mudflat.</title>
        <authorList>
            <person name="Lee S.D."/>
            <person name="Kim I.S."/>
        </authorList>
    </citation>
    <scope>NUCLEOTIDE SEQUENCE</scope>
    <source>
        <strain evidence="5">GH2-1</strain>
    </source>
</reference>
<dbReference type="InterPro" id="IPR040079">
    <property type="entry name" value="Glutathione_S-Trfase"/>
</dbReference>
<sequence>MTITLYAHRLSQPSRAVDILLRELGIEHTFHEVDFAGGETHTDWFTHINALQTIPALWVDNHGTPLYLGESHAIMRYLCRTAADQEGAQRWYPGDADPARSARIDQWLDWHHGNVRRYDMFHHLMNLHQTLPMLKREIQSTLLTPLQDGLTPGLAMLEAHLSRQQQGTPALAGDGHPTLADLAISCELHQIMAVGYRFKNYPHVKAWLEAMAERPHAHAVGDRIRAQGHEIREQNSDYLALDAFG</sequence>
<comment type="subcellular location">
    <subcellularLocation>
        <location evidence="1">Cytoplasm</location>
    </subcellularLocation>
</comment>
<evidence type="ECO:0000259" key="4">
    <source>
        <dbReference type="PROSITE" id="PS50405"/>
    </source>
</evidence>
<dbReference type="AlphaFoldDB" id="A0AA42CV67"/>
<evidence type="ECO:0000259" key="3">
    <source>
        <dbReference type="PROSITE" id="PS50404"/>
    </source>
</evidence>
<dbReference type="InterPro" id="IPR036282">
    <property type="entry name" value="Glutathione-S-Trfase_C_sf"/>
</dbReference>
<comment type="caution">
    <text evidence="5">The sequence shown here is derived from an EMBL/GenBank/DDBJ whole genome shotgun (WGS) entry which is preliminary data.</text>
</comment>
<dbReference type="SUPFAM" id="SSF52833">
    <property type="entry name" value="Thioredoxin-like"/>
    <property type="match status" value="1"/>
</dbReference>
<dbReference type="Pfam" id="PF13409">
    <property type="entry name" value="GST_N_2"/>
    <property type="match status" value="1"/>
</dbReference>
<dbReference type="SFLD" id="SFLDS00019">
    <property type="entry name" value="Glutathione_Transferase_(cytos"/>
    <property type="match status" value="1"/>
</dbReference>
<dbReference type="PANTHER" id="PTHR43917">
    <property type="match status" value="1"/>
</dbReference>
<dbReference type="PROSITE" id="PS50404">
    <property type="entry name" value="GST_NTER"/>
    <property type="match status" value="1"/>
</dbReference>
<feature type="domain" description="GST N-terminal" evidence="3">
    <location>
        <begin position="1"/>
        <end position="86"/>
    </location>
</feature>
<evidence type="ECO:0000256" key="2">
    <source>
        <dbReference type="ARBA" id="ARBA00022490"/>
    </source>
</evidence>
<protein>
    <submittedName>
        <fullName evidence="5">Glutathione S-transferase family protein</fullName>
    </submittedName>
</protein>
<evidence type="ECO:0000313" key="6">
    <source>
        <dbReference type="Proteomes" id="UP001165678"/>
    </source>
</evidence>
<dbReference type="GO" id="GO:0005737">
    <property type="term" value="C:cytoplasm"/>
    <property type="evidence" value="ECO:0007669"/>
    <property type="project" value="UniProtKB-SubCell"/>
</dbReference>
<dbReference type="InterPro" id="IPR036249">
    <property type="entry name" value="Thioredoxin-like_sf"/>
</dbReference>
<dbReference type="Gene3D" id="3.40.30.10">
    <property type="entry name" value="Glutaredoxin"/>
    <property type="match status" value="1"/>
</dbReference>
<organism evidence="5 6">
    <name type="scientific">Larsenimonas rhizosphaerae</name>
    <dbReference type="NCBI Taxonomy" id="2944682"/>
    <lineage>
        <taxon>Bacteria</taxon>
        <taxon>Pseudomonadati</taxon>
        <taxon>Pseudomonadota</taxon>
        <taxon>Gammaproteobacteria</taxon>
        <taxon>Oceanospirillales</taxon>
        <taxon>Halomonadaceae</taxon>
        <taxon>Larsenimonas</taxon>
    </lineage>
</organism>
<dbReference type="Pfam" id="PF13410">
    <property type="entry name" value="GST_C_2"/>
    <property type="match status" value="1"/>
</dbReference>
<gene>
    <name evidence="5" type="ORF">OQ287_14140</name>
</gene>
<dbReference type="SUPFAM" id="SSF47616">
    <property type="entry name" value="GST C-terminal domain-like"/>
    <property type="match status" value="1"/>
</dbReference>
<accession>A0AA42CV67</accession>
<dbReference type="Gene3D" id="1.20.1050.10">
    <property type="match status" value="1"/>
</dbReference>
<dbReference type="InterPro" id="IPR010987">
    <property type="entry name" value="Glutathione-S-Trfase_C-like"/>
</dbReference>
<keyword evidence="2" id="KW-0963">Cytoplasm</keyword>